<keyword evidence="2" id="KW-1185">Reference proteome</keyword>
<sequence length="423" mass="50003">MPRRLSWKRVILIAVTVLFLHVFIYIPWKNYQATIHVGSHSGSSSHPDEPVGRGESASQQLYAIMTESAAKDELAHQAHAEGEGERPAPEQHSEDQEQAEAQPRLDNAAFVILARNKDLDDLRTTLIQLELAFNSRYHYPYVFLNDMPFTDQFIEGVQEVISGKAEFGLIPKEHWSYPDWIDQDKARQRREEMQRQNVFYAMSESYRHMCRFNSGFFYLHPLLDPYEWYWRVEPSVQFPCHIDYDPFRYLRDHNKLYSFTISIQEYPNTIPSLWNTSLSFIKERPDLIPKENMWQFVETTNPTTGLPEYNNCHFWSNFEIANLNFWRSGEYRAYFEYLDRAGGFFYERWGDAPVHSLAIAMFLRSDQVHWFEDMGYFHNPLWNCPQDAEVHKRLGCYCDPKQSVQVKHAWWSCTQKFNALAGQ</sequence>
<evidence type="ECO:0000313" key="2">
    <source>
        <dbReference type="Proteomes" id="UP001145114"/>
    </source>
</evidence>
<protein>
    <submittedName>
        <fullName evidence="1">Alpha-1,2-mannosyltransferase ktr1</fullName>
    </submittedName>
</protein>
<reference evidence="1" key="1">
    <citation type="submission" date="2022-06" db="EMBL/GenBank/DDBJ databases">
        <title>Phylogenomic reconstructions and comparative analyses of Kickxellomycotina fungi.</title>
        <authorList>
            <person name="Reynolds N.K."/>
            <person name="Stajich J.E."/>
            <person name="Barry K."/>
            <person name="Grigoriev I.V."/>
            <person name="Crous P."/>
            <person name="Smith M.E."/>
        </authorList>
    </citation>
    <scope>NUCLEOTIDE SEQUENCE</scope>
    <source>
        <strain evidence="1">RSA 2271</strain>
    </source>
</reference>
<evidence type="ECO:0000313" key="1">
    <source>
        <dbReference type="EMBL" id="KAJ1679177.1"/>
    </source>
</evidence>
<comment type="caution">
    <text evidence="1">The sequence shown here is derived from an EMBL/GenBank/DDBJ whole genome shotgun (WGS) entry which is preliminary data.</text>
</comment>
<organism evidence="1 2">
    <name type="scientific">Spiromyces aspiralis</name>
    <dbReference type="NCBI Taxonomy" id="68401"/>
    <lineage>
        <taxon>Eukaryota</taxon>
        <taxon>Fungi</taxon>
        <taxon>Fungi incertae sedis</taxon>
        <taxon>Zoopagomycota</taxon>
        <taxon>Kickxellomycotina</taxon>
        <taxon>Kickxellomycetes</taxon>
        <taxon>Kickxellales</taxon>
        <taxon>Kickxellaceae</taxon>
        <taxon>Spiromyces</taxon>
    </lineage>
</organism>
<accession>A0ACC1HRW0</accession>
<name>A0ACC1HRW0_9FUNG</name>
<dbReference type="EMBL" id="JAMZIH010000551">
    <property type="protein sequence ID" value="KAJ1679177.1"/>
    <property type="molecule type" value="Genomic_DNA"/>
</dbReference>
<proteinExistence type="predicted"/>
<gene>
    <name evidence="1" type="primary">KTR1</name>
    <name evidence="1" type="ORF">EV182_002579</name>
</gene>
<dbReference type="Proteomes" id="UP001145114">
    <property type="component" value="Unassembled WGS sequence"/>
</dbReference>